<dbReference type="GO" id="GO:0003677">
    <property type="term" value="F:DNA binding"/>
    <property type="evidence" value="ECO:0007669"/>
    <property type="project" value="UniProtKB-KW"/>
</dbReference>
<sequence>MITVLVADDQAMIRAGFAALLSAQPDLRVAGEAADGLEAVAMARELRPDVVLMDVRMPNLDGLEATRRITEAGRATKVVILTTFDIDDYVYAALRGGASGFLLKDAPPADLITAVRVVAGGEGLLAPSVTRRLIEEFAARRPVDEREALRLNALTARELDVLRLVAAGLANAEIAGELTIAAETVKSHVGRIFTKLGLRDRAQAVVLAYESGLVVPGSPPSGARRRPGMRT</sequence>
<evidence type="ECO:0000259" key="7">
    <source>
        <dbReference type="PROSITE" id="PS50110"/>
    </source>
</evidence>
<evidence type="ECO:0000259" key="6">
    <source>
        <dbReference type="PROSITE" id="PS50043"/>
    </source>
</evidence>
<dbReference type="GO" id="GO:0000160">
    <property type="term" value="P:phosphorelay signal transduction system"/>
    <property type="evidence" value="ECO:0007669"/>
    <property type="project" value="InterPro"/>
</dbReference>
<keyword evidence="4" id="KW-0804">Transcription</keyword>
<keyword evidence="1 5" id="KW-0597">Phosphoprotein</keyword>
<dbReference type="CDD" id="cd17535">
    <property type="entry name" value="REC_NarL-like"/>
    <property type="match status" value="1"/>
</dbReference>
<dbReference type="PROSITE" id="PS00622">
    <property type="entry name" value="HTH_LUXR_1"/>
    <property type="match status" value="1"/>
</dbReference>
<evidence type="ECO:0000256" key="3">
    <source>
        <dbReference type="ARBA" id="ARBA00023125"/>
    </source>
</evidence>
<dbReference type="InterPro" id="IPR001789">
    <property type="entry name" value="Sig_transdc_resp-reg_receiver"/>
</dbReference>
<dbReference type="Pfam" id="PF00072">
    <property type="entry name" value="Response_reg"/>
    <property type="match status" value="1"/>
</dbReference>
<dbReference type="Gene3D" id="3.40.50.2300">
    <property type="match status" value="1"/>
</dbReference>
<keyword evidence="9" id="KW-1185">Reference proteome</keyword>
<dbReference type="OrthoDB" id="154278at2"/>
<evidence type="ECO:0000313" key="9">
    <source>
        <dbReference type="Proteomes" id="UP000236732"/>
    </source>
</evidence>
<feature type="domain" description="HTH luxR-type" evidence="6">
    <location>
        <begin position="147"/>
        <end position="212"/>
    </location>
</feature>
<feature type="domain" description="Response regulatory" evidence="7">
    <location>
        <begin position="3"/>
        <end position="119"/>
    </location>
</feature>
<dbReference type="Pfam" id="PF00196">
    <property type="entry name" value="GerE"/>
    <property type="match status" value="1"/>
</dbReference>
<reference evidence="8 9" key="1">
    <citation type="submission" date="2016-10" db="EMBL/GenBank/DDBJ databases">
        <authorList>
            <person name="de Groot N.N."/>
        </authorList>
    </citation>
    <scope>NUCLEOTIDE SEQUENCE [LARGE SCALE GENOMIC DNA]</scope>
    <source>
        <strain evidence="8 9">CGMCC 4.7037</strain>
    </source>
</reference>
<dbReference type="GO" id="GO:0006355">
    <property type="term" value="P:regulation of DNA-templated transcription"/>
    <property type="evidence" value="ECO:0007669"/>
    <property type="project" value="InterPro"/>
</dbReference>
<dbReference type="PROSITE" id="PS50043">
    <property type="entry name" value="HTH_LUXR_2"/>
    <property type="match status" value="1"/>
</dbReference>
<dbReference type="PROSITE" id="PS50110">
    <property type="entry name" value="RESPONSE_REGULATORY"/>
    <property type="match status" value="1"/>
</dbReference>
<dbReference type="EMBL" id="FNVT01000007">
    <property type="protein sequence ID" value="SEG91633.1"/>
    <property type="molecule type" value="Genomic_DNA"/>
</dbReference>
<dbReference type="PRINTS" id="PR00038">
    <property type="entry name" value="HTHLUXR"/>
</dbReference>
<dbReference type="CDD" id="cd06170">
    <property type="entry name" value="LuxR_C_like"/>
    <property type="match status" value="1"/>
</dbReference>
<dbReference type="SMART" id="SM00421">
    <property type="entry name" value="HTH_LUXR"/>
    <property type="match status" value="1"/>
</dbReference>
<dbReference type="SUPFAM" id="SSF46894">
    <property type="entry name" value="C-terminal effector domain of the bipartite response regulators"/>
    <property type="match status" value="1"/>
</dbReference>
<dbReference type="InterPro" id="IPR011006">
    <property type="entry name" value="CheY-like_superfamily"/>
</dbReference>
<gene>
    <name evidence="8" type="ORF">SAMN05444920_107317</name>
</gene>
<protein>
    <submittedName>
        <fullName evidence="8">DNA-binding response regulator, NarL/FixJ family, contains REC and HTH domains</fullName>
    </submittedName>
</protein>
<evidence type="ECO:0000256" key="2">
    <source>
        <dbReference type="ARBA" id="ARBA00023015"/>
    </source>
</evidence>
<dbReference type="InterPro" id="IPR058245">
    <property type="entry name" value="NreC/VraR/RcsB-like_REC"/>
</dbReference>
<dbReference type="SUPFAM" id="SSF52172">
    <property type="entry name" value="CheY-like"/>
    <property type="match status" value="1"/>
</dbReference>
<dbReference type="PANTHER" id="PTHR43214:SF24">
    <property type="entry name" value="TRANSCRIPTIONAL REGULATORY PROTEIN NARL-RELATED"/>
    <property type="match status" value="1"/>
</dbReference>
<dbReference type="InterPro" id="IPR016032">
    <property type="entry name" value="Sig_transdc_resp-reg_C-effctor"/>
</dbReference>
<accession>A0A1H6E359</accession>
<dbReference type="RefSeq" id="WP_103958679.1">
    <property type="nucleotide sequence ID" value="NZ_FNVT01000007.1"/>
</dbReference>
<dbReference type="PANTHER" id="PTHR43214">
    <property type="entry name" value="TWO-COMPONENT RESPONSE REGULATOR"/>
    <property type="match status" value="1"/>
</dbReference>
<dbReference type="AlphaFoldDB" id="A0A1H6E359"/>
<evidence type="ECO:0000256" key="1">
    <source>
        <dbReference type="ARBA" id="ARBA00022553"/>
    </source>
</evidence>
<keyword evidence="2" id="KW-0805">Transcription regulation</keyword>
<organism evidence="8 9">
    <name type="scientific">Nonomuraea solani</name>
    <dbReference type="NCBI Taxonomy" id="1144553"/>
    <lineage>
        <taxon>Bacteria</taxon>
        <taxon>Bacillati</taxon>
        <taxon>Actinomycetota</taxon>
        <taxon>Actinomycetes</taxon>
        <taxon>Streptosporangiales</taxon>
        <taxon>Streptosporangiaceae</taxon>
        <taxon>Nonomuraea</taxon>
    </lineage>
</organism>
<keyword evidence="3 8" id="KW-0238">DNA-binding</keyword>
<feature type="modified residue" description="4-aspartylphosphate" evidence="5">
    <location>
        <position position="54"/>
    </location>
</feature>
<dbReference type="InterPro" id="IPR000792">
    <property type="entry name" value="Tscrpt_reg_LuxR_C"/>
</dbReference>
<evidence type="ECO:0000256" key="5">
    <source>
        <dbReference type="PROSITE-ProRule" id="PRU00169"/>
    </source>
</evidence>
<dbReference type="Proteomes" id="UP000236732">
    <property type="component" value="Unassembled WGS sequence"/>
</dbReference>
<evidence type="ECO:0000256" key="4">
    <source>
        <dbReference type="ARBA" id="ARBA00023163"/>
    </source>
</evidence>
<proteinExistence type="predicted"/>
<evidence type="ECO:0000313" key="8">
    <source>
        <dbReference type="EMBL" id="SEG91633.1"/>
    </source>
</evidence>
<dbReference type="SMART" id="SM00448">
    <property type="entry name" value="REC"/>
    <property type="match status" value="1"/>
</dbReference>
<dbReference type="InterPro" id="IPR039420">
    <property type="entry name" value="WalR-like"/>
</dbReference>
<name>A0A1H6E359_9ACTN</name>